<dbReference type="STRING" id="356660.SAMN05444336_104317"/>
<evidence type="ECO:0000313" key="3">
    <source>
        <dbReference type="Proteomes" id="UP000199118"/>
    </source>
</evidence>
<proteinExistence type="predicted"/>
<gene>
    <name evidence="2" type="ORF">SAMN05444336_104317</name>
</gene>
<dbReference type="OrthoDB" id="9815441at2"/>
<dbReference type="GO" id="GO:0003824">
    <property type="term" value="F:catalytic activity"/>
    <property type="evidence" value="ECO:0007669"/>
    <property type="project" value="InterPro"/>
</dbReference>
<dbReference type="SUPFAM" id="SSF53474">
    <property type="entry name" value="alpha/beta-Hydrolases"/>
    <property type="match status" value="1"/>
</dbReference>
<dbReference type="InterPro" id="IPR029058">
    <property type="entry name" value="AB_hydrolase_fold"/>
</dbReference>
<dbReference type="PRINTS" id="PR00111">
    <property type="entry name" value="ABHYDROLASE"/>
</dbReference>
<feature type="domain" description="AB hydrolase-1" evidence="1">
    <location>
        <begin position="56"/>
        <end position="166"/>
    </location>
</feature>
<dbReference type="InterPro" id="IPR000073">
    <property type="entry name" value="AB_hydrolase_1"/>
</dbReference>
<dbReference type="Gene3D" id="3.40.50.1820">
    <property type="entry name" value="alpha/beta hydrolase"/>
    <property type="match status" value="1"/>
</dbReference>
<reference evidence="2 3" key="1">
    <citation type="submission" date="2016-10" db="EMBL/GenBank/DDBJ databases">
        <authorList>
            <person name="de Groot N.N."/>
        </authorList>
    </citation>
    <scope>NUCLEOTIDE SEQUENCE [LARGE SCALE GENOMIC DNA]</scope>
    <source>
        <strain evidence="2 3">DSM 17890</strain>
    </source>
</reference>
<protein>
    <submittedName>
        <fullName evidence="2">Pimeloyl-ACP methyl ester carboxylesterase</fullName>
    </submittedName>
</protein>
<keyword evidence="3" id="KW-1185">Reference proteome</keyword>
<dbReference type="AlphaFoldDB" id="A0A1H3AT89"/>
<dbReference type="InterPro" id="IPR050266">
    <property type="entry name" value="AB_hydrolase_sf"/>
</dbReference>
<name>A0A1H3AT89_9RHOB</name>
<organism evidence="2 3">
    <name type="scientific">Albimonas donghaensis</name>
    <dbReference type="NCBI Taxonomy" id="356660"/>
    <lineage>
        <taxon>Bacteria</taxon>
        <taxon>Pseudomonadati</taxon>
        <taxon>Pseudomonadota</taxon>
        <taxon>Alphaproteobacteria</taxon>
        <taxon>Rhodobacterales</taxon>
        <taxon>Paracoccaceae</taxon>
        <taxon>Albimonas</taxon>
    </lineage>
</organism>
<sequence>MAFAVALLLTLAVFVGLMMWRTRRIAAQAEAAVPRAGRYTPVNDGGIHWVEDGEGPPILMLHGLGGTLGHFTYGVTPLLKDRYRCIAIDRPGCGWSERDTDDFAHLTHQARMIVEFMKREGISRPLVVGHSLGGALALVLALRHPEEISGLALIAPLAYPQPEIPPVFRGLAVRGPLMRRIVGATFAVPMAVRMAPRTLAAIFAPEPAPEDFALRAGGLLGLRPKGFVAPSADLTVNSDLNEIAEDWGSITAPGGVLYGEADAILDPQAQGAALVARVPRLSLDLLEGRGHMLPITAPRETAEFIARMADRAGLARAA</sequence>
<dbReference type="InterPro" id="IPR000639">
    <property type="entry name" value="Epox_hydrolase-like"/>
</dbReference>
<dbReference type="Pfam" id="PF00561">
    <property type="entry name" value="Abhydrolase_1"/>
    <property type="match status" value="1"/>
</dbReference>
<dbReference type="PRINTS" id="PR00412">
    <property type="entry name" value="EPOXHYDRLASE"/>
</dbReference>
<dbReference type="Proteomes" id="UP000199118">
    <property type="component" value="Unassembled WGS sequence"/>
</dbReference>
<dbReference type="EMBL" id="FNMZ01000004">
    <property type="protein sequence ID" value="SDX32960.1"/>
    <property type="molecule type" value="Genomic_DNA"/>
</dbReference>
<dbReference type="PANTHER" id="PTHR43798">
    <property type="entry name" value="MONOACYLGLYCEROL LIPASE"/>
    <property type="match status" value="1"/>
</dbReference>
<accession>A0A1H3AT89</accession>
<evidence type="ECO:0000259" key="1">
    <source>
        <dbReference type="Pfam" id="PF00561"/>
    </source>
</evidence>
<evidence type="ECO:0000313" key="2">
    <source>
        <dbReference type="EMBL" id="SDX32960.1"/>
    </source>
</evidence>